<reference evidence="3 4" key="1">
    <citation type="submission" date="2019-07" db="EMBL/GenBank/DDBJ databases">
        <authorList>
            <person name="Park Y.J."/>
            <person name="Jeong S.E."/>
            <person name="Jung H.S."/>
        </authorList>
    </citation>
    <scope>NUCLEOTIDE SEQUENCE [LARGE SCALE GENOMIC DNA]</scope>
    <source>
        <strain evidence="4">P16(2019)</strain>
    </source>
</reference>
<comment type="caution">
    <text evidence="3">The sequence shown here is derived from an EMBL/GenBank/DDBJ whole genome shotgun (WGS) entry which is preliminary data.</text>
</comment>
<protein>
    <submittedName>
        <fullName evidence="3">Extracellular solute-binding protein</fullName>
    </submittedName>
</protein>
<dbReference type="PROSITE" id="PS51257">
    <property type="entry name" value="PROKAR_LIPOPROTEIN"/>
    <property type="match status" value="1"/>
</dbReference>
<dbReference type="Proteomes" id="UP000318521">
    <property type="component" value="Unassembled WGS sequence"/>
</dbReference>
<gene>
    <name evidence="3" type="ORF">FN960_06650</name>
</gene>
<dbReference type="PANTHER" id="PTHR30006:SF2">
    <property type="entry name" value="ABC TRANSPORTER SUBSTRATE-BINDING PROTEIN"/>
    <property type="match status" value="1"/>
</dbReference>
<dbReference type="PANTHER" id="PTHR30006">
    <property type="entry name" value="THIAMINE-BINDING PERIPLASMIC PROTEIN-RELATED"/>
    <property type="match status" value="1"/>
</dbReference>
<dbReference type="SUPFAM" id="SSF53850">
    <property type="entry name" value="Periplasmic binding protein-like II"/>
    <property type="match status" value="1"/>
</dbReference>
<sequence>MKKNTYKWPAIGLVFSSLFVISACGSNDSNSATAQDSTWLEQADLEANETPEELYEAAKEEGKVVVYSQSSRIKDVKASFEKEYPGIQVEAFDLGTIEIVEKVTREQEAGLNTADVVFVKDGGGIVSGELLSEGMLHKYAPDDLVASLDEPFLDEPGLPFYFSTRTIFVNTEAYDESPINNWWDLTDDQWQSKIVMDDPLLSSDTLDLLTTIVQNTDEMEAAYKDKFGTDIELDGTDNAGYEFIKQLLANDPVFLSSGDDVVEAVGTPGQENPPVGITTSSKSRHIEEQGYHAEFLYDVNPKMSVAGTSYLYMANNAEHTAAAKLLIRWMAGEADGQGEGFRPYNVPGSWSTRTDVSVEGQRSSDELDLWPYDGEYLYDHTNEVRNFILENQ</sequence>
<feature type="signal peptide" evidence="2">
    <location>
        <begin position="1"/>
        <end position="22"/>
    </location>
</feature>
<evidence type="ECO:0000313" key="3">
    <source>
        <dbReference type="EMBL" id="TSB47410.1"/>
    </source>
</evidence>
<keyword evidence="4" id="KW-1185">Reference proteome</keyword>
<dbReference type="InterPro" id="IPR006059">
    <property type="entry name" value="SBP"/>
</dbReference>
<dbReference type="Gene3D" id="3.40.190.10">
    <property type="entry name" value="Periplasmic binding protein-like II"/>
    <property type="match status" value="2"/>
</dbReference>
<keyword evidence="1 2" id="KW-0732">Signal</keyword>
<dbReference type="OrthoDB" id="366726at2"/>
<organism evidence="3 4">
    <name type="scientific">Alkalicoccobacillus porphyridii</name>
    <dbReference type="NCBI Taxonomy" id="2597270"/>
    <lineage>
        <taxon>Bacteria</taxon>
        <taxon>Bacillati</taxon>
        <taxon>Bacillota</taxon>
        <taxon>Bacilli</taxon>
        <taxon>Bacillales</taxon>
        <taxon>Bacillaceae</taxon>
        <taxon>Alkalicoccobacillus</taxon>
    </lineage>
</organism>
<evidence type="ECO:0000256" key="1">
    <source>
        <dbReference type="ARBA" id="ARBA00022729"/>
    </source>
</evidence>
<dbReference type="RefSeq" id="WP_143847909.1">
    <property type="nucleotide sequence ID" value="NZ_VLXZ01000003.1"/>
</dbReference>
<evidence type="ECO:0000313" key="4">
    <source>
        <dbReference type="Proteomes" id="UP000318521"/>
    </source>
</evidence>
<feature type="chain" id="PRO_5039091672" evidence="2">
    <location>
        <begin position="23"/>
        <end position="392"/>
    </location>
</feature>
<proteinExistence type="predicted"/>
<name>A0A554A135_9BACI</name>
<dbReference type="EMBL" id="VLXZ01000003">
    <property type="protein sequence ID" value="TSB47410.1"/>
    <property type="molecule type" value="Genomic_DNA"/>
</dbReference>
<accession>A0A554A135</accession>
<evidence type="ECO:0000256" key="2">
    <source>
        <dbReference type="SAM" id="SignalP"/>
    </source>
</evidence>
<dbReference type="Pfam" id="PF01547">
    <property type="entry name" value="SBP_bac_1"/>
    <property type="match status" value="1"/>
</dbReference>
<dbReference type="AlphaFoldDB" id="A0A554A135"/>